<dbReference type="AlphaFoldDB" id="A0A0G4P4C7"/>
<feature type="region of interest" description="Disordered" evidence="1">
    <location>
        <begin position="1"/>
        <end position="28"/>
    </location>
</feature>
<keyword evidence="3" id="KW-1185">Reference proteome</keyword>
<dbReference type="Proteomes" id="UP000053732">
    <property type="component" value="Unassembled WGS sequence"/>
</dbReference>
<name>A0A0G4P4C7_PENC3</name>
<evidence type="ECO:0000313" key="3">
    <source>
        <dbReference type="Proteomes" id="UP000053732"/>
    </source>
</evidence>
<protein>
    <submittedName>
        <fullName evidence="2">Str. FM013</fullName>
    </submittedName>
</protein>
<accession>A0A0G4P4C7</accession>
<sequence length="192" mass="21137">MGSKQTLPNKGPEQRSPAGPGFLNHSTTEVHTHNGASQENLSFVLLEYPKLFCALFGGEGVTFRPASTFQPTFRTVYHQRDIDPSTILPPLQWDRLTNHDEANERSIMTLTLQVPTLELGRRSSFCFSCMVGPGSLDNSERLGERIGSTCLSYPQARFTSSFDDCSTASGLVEEGCIPAGGYPQQNLFGSWR</sequence>
<reference evidence="2 3" key="1">
    <citation type="journal article" date="2014" name="Nat. Commun.">
        <title>Multiple recent horizontal transfers of a large genomic region in cheese making fungi.</title>
        <authorList>
            <person name="Cheeseman K."/>
            <person name="Ropars J."/>
            <person name="Renault P."/>
            <person name="Dupont J."/>
            <person name="Gouzy J."/>
            <person name="Branca A."/>
            <person name="Abraham A.L."/>
            <person name="Ceppi M."/>
            <person name="Conseiller E."/>
            <person name="Debuchy R."/>
            <person name="Malagnac F."/>
            <person name="Goarin A."/>
            <person name="Silar P."/>
            <person name="Lacoste S."/>
            <person name="Sallet E."/>
            <person name="Bensimon A."/>
            <person name="Giraud T."/>
            <person name="Brygoo Y."/>
        </authorList>
    </citation>
    <scope>NUCLEOTIDE SEQUENCE [LARGE SCALE GENOMIC DNA]</scope>
    <source>
        <strain evidence="3">FM 013</strain>
    </source>
</reference>
<evidence type="ECO:0000313" key="2">
    <source>
        <dbReference type="EMBL" id="CRL21127.1"/>
    </source>
</evidence>
<dbReference type="EMBL" id="HG793138">
    <property type="protein sequence ID" value="CRL21127.1"/>
    <property type="molecule type" value="Genomic_DNA"/>
</dbReference>
<gene>
    <name evidence="2" type="ORF">PCAMFM013_S005g000291</name>
</gene>
<proteinExistence type="predicted"/>
<evidence type="ECO:0000256" key="1">
    <source>
        <dbReference type="SAM" id="MobiDB-lite"/>
    </source>
</evidence>
<organism evidence="2 3">
    <name type="scientific">Penicillium camemberti (strain FM 013)</name>
    <dbReference type="NCBI Taxonomy" id="1429867"/>
    <lineage>
        <taxon>Eukaryota</taxon>
        <taxon>Fungi</taxon>
        <taxon>Dikarya</taxon>
        <taxon>Ascomycota</taxon>
        <taxon>Pezizomycotina</taxon>
        <taxon>Eurotiomycetes</taxon>
        <taxon>Eurotiomycetidae</taxon>
        <taxon>Eurotiales</taxon>
        <taxon>Aspergillaceae</taxon>
        <taxon>Penicillium</taxon>
    </lineage>
</organism>